<dbReference type="EMBL" id="QMPZ01000020">
    <property type="protein sequence ID" value="RLE10021.1"/>
    <property type="molecule type" value="Genomic_DNA"/>
</dbReference>
<gene>
    <name evidence="8" type="ORF">DRJ00_02700</name>
</gene>
<evidence type="ECO:0000313" key="8">
    <source>
        <dbReference type="EMBL" id="RLE10021.1"/>
    </source>
</evidence>
<dbReference type="Gene3D" id="1.10.10.10">
    <property type="entry name" value="Winged helix-like DNA-binding domain superfamily/Winged helix DNA-binding domain"/>
    <property type="match status" value="1"/>
</dbReference>
<feature type="domain" description="RNA polymerase sigma-70 region 2" evidence="6">
    <location>
        <begin position="22"/>
        <end position="89"/>
    </location>
</feature>
<dbReference type="GO" id="GO:0016987">
    <property type="term" value="F:sigma factor activity"/>
    <property type="evidence" value="ECO:0007669"/>
    <property type="project" value="UniProtKB-KW"/>
</dbReference>
<comment type="caution">
    <text evidence="8">The sequence shown here is derived from an EMBL/GenBank/DDBJ whole genome shotgun (WGS) entry which is preliminary data.</text>
</comment>
<accession>A0A497E585</accession>
<evidence type="ECO:0000256" key="5">
    <source>
        <dbReference type="ARBA" id="ARBA00023163"/>
    </source>
</evidence>
<dbReference type="PANTHER" id="PTHR43133">
    <property type="entry name" value="RNA POLYMERASE ECF-TYPE SIGMA FACTO"/>
    <property type="match status" value="1"/>
</dbReference>
<dbReference type="InterPro" id="IPR013324">
    <property type="entry name" value="RNA_pol_sigma_r3/r4-like"/>
</dbReference>
<evidence type="ECO:0000256" key="1">
    <source>
        <dbReference type="ARBA" id="ARBA00010641"/>
    </source>
</evidence>
<keyword evidence="3" id="KW-0731">Sigma factor</keyword>
<keyword evidence="5" id="KW-0804">Transcription</keyword>
<dbReference type="AlphaFoldDB" id="A0A497E585"/>
<dbReference type="Pfam" id="PF04542">
    <property type="entry name" value="Sigma70_r2"/>
    <property type="match status" value="1"/>
</dbReference>
<evidence type="ECO:0000256" key="4">
    <source>
        <dbReference type="ARBA" id="ARBA00023125"/>
    </source>
</evidence>
<reference evidence="8 9" key="1">
    <citation type="submission" date="2018-06" db="EMBL/GenBank/DDBJ databases">
        <title>Extensive metabolic versatility and redundancy in microbially diverse, dynamic hydrothermal sediments.</title>
        <authorList>
            <person name="Dombrowski N."/>
            <person name="Teske A."/>
            <person name="Baker B.J."/>
        </authorList>
    </citation>
    <scope>NUCLEOTIDE SEQUENCE [LARGE SCALE GENOMIC DNA]</scope>
    <source>
        <strain evidence="8">B47_G16</strain>
    </source>
</reference>
<dbReference type="GO" id="GO:0006352">
    <property type="term" value="P:DNA-templated transcription initiation"/>
    <property type="evidence" value="ECO:0007669"/>
    <property type="project" value="InterPro"/>
</dbReference>
<proteinExistence type="inferred from homology"/>
<keyword evidence="2" id="KW-0805">Transcription regulation</keyword>
<evidence type="ECO:0000313" key="9">
    <source>
        <dbReference type="Proteomes" id="UP000279422"/>
    </source>
</evidence>
<dbReference type="SUPFAM" id="SSF88946">
    <property type="entry name" value="Sigma2 domain of RNA polymerase sigma factors"/>
    <property type="match status" value="1"/>
</dbReference>
<dbReference type="SUPFAM" id="SSF88659">
    <property type="entry name" value="Sigma3 and sigma4 domains of RNA polymerase sigma factors"/>
    <property type="match status" value="1"/>
</dbReference>
<evidence type="ECO:0000259" key="6">
    <source>
        <dbReference type="Pfam" id="PF04542"/>
    </source>
</evidence>
<evidence type="ECO:0000256" key="3">
    <source>
        <dbReference type="ARBA" id="ARBA00023082"/>
    </source>
</evidence>
<dbReference type="InterPro" id="IPR013325">
    <property type="entry name" value="RNA_pol_sigma_r2"/>
</dbReference>
<dbReference type="GO" id="GO:0003677">
    <property type="term" value="F:DNA binding"/>
    <property type="evidence" value="ECO:0007669"/>
    <property type="project" value="UniProtKB-KW"/>
</dbReference>
<dbReference type="NCBIfam" id="TIGR02937">
    <property type="entry name" value="sigma70-ECF"/>
    <property type="match status" value="1"/>
</dbReference>
<dbReference type="PANTHER" id="PTHR43133:SF8">
    <property type="entry name" value="RNA POLYMERASE SIGMA FACTOR HI_1459-RELATED"/>
    <property type="match status" value="1"/>
</dbReference>
<comment type="similarity">
    <text evidence="1">Belongs to the sigma-70 factor family. ECF subfamily.</text>
</comment>
<dbReference type="InterPro" id="IPR013249">
    <property type="entry name" value="RNA_pol_sigma70_r4_t2"/>
</dbReference>
<dbReference type="InterPro" id="IPR036388">
    <property type="entry name" value="WH-like_DNA-bd_sf"/>
</dbReference>
<sequence length="182" mass="21308">MDIDAELMLRFKQGDVSSFEKLMRKYKEQVVNIIYRFIGDRDEAEDLAIEVFLKVYKSAKAYRAEAKFSTYLYRITVNLCINELKRRKRHKSVSLNNPVASKELSSPVSILEQREREALVKKMIDTLPPTQRIPLILQVYEGLSYKEISKVLGCSVKGVERRLYRAKTALRKKLEPYLRSQK</sequence>
<name>A0A497E585_UNCAE</name>
<dbReference type="InterPro" id="IPR039425">
    <property type="entry name" value="RNA_pol_sigma-70-like"/>
</dbReference>
<dbReference type="Pfam" id="PF08281">
    <property type="entry name" value="Sigma70_r4_2"/>
    <property type="match status" value="1"/>
</dbReference>
<keyword evidence="4" id="KW-0238">DNA-binding</keyword>
<feature type="domain" description="RNA polymerase sigma factor 70 region 4 type 2" evidence="7">
    <location>
        <begin position="120"/>
        <end position="170"/>
    </location>
</feature>
<dbReference type="InterPro" id="IPR007627">
    <property type="entry name" value="RNA_pol_sigma70_r2"/>
</dbReference>
<protein>
    <submittedName>
        <fullName evidence="8">RNA polymerase subunit sigma-24</fullName>
    </submittedName>
</protein>
<dbReference type="CDD" id="cd06171">
    <property type="entry name" value="Sigma70_r4"/>
    <property type="match status" value="1"/>
</dbReference>
<evidence type="ECO:0000259" key="7">
    <source>
        <dbReference type="Pfam" id="PF08281"/>
    </source>
</evidence>
<organism evidence="8 9">
    <name type="scientific">Aerophobetes bacterium</name>
    <dbReference type="NCBI Taxonomy" id="2030807"/>
    <lineage>
        <taxon>Bacteria</taxon>
        <taxon>Candidatus Aerophobota</taxon>
    </lineage>
</organism>
<dbReference type="InterPro" id="IPR014284">
    <property type="entry name" value="RNA_pol_sigma-70_dom"/>
</dbReference>
<dbReference type="Gene3D" id="1.10.1740.10">
    <property type="match status" value="1"/>
</dbReference>
<dbReference type="Proteomes" id="UP000279422">
    <property type="component" value="Unassembled WGS sequence"/>
</dbReference>
<evidence type="ECO:0000256" key="2">
    <source>
        <dbReference type="ARBA" id="ARBA00023015"/>
    </source>
</evidence>